<comment type="similarity">
    <text evidence="3">Belongs to the peptidase M50B family.</text>
</comment>
<dbReference type="InterPro" id="IPR004387">
    <property type="entry name" value="Pept_M50_Zn"/>
</dbReference>
<dbReference type="PANTHER" id="PTHR42837:SF2">
    <property type="entry name" value="MEMBRANE METALLOPROTEASE ARASP2, CHLOROPLASTIC-RELATED"/>
    <property type="match status" value="1"/>
</dbReference>
<evidence type="ECO:0000313" key="16">
    <source>
        <dbReference type="Proteomes" id="UP000594975"/>
    </source>
</evidence>
<feature type="domain" description="PDZ" evidence="12">
    <location>
        <begin position="176"/>
        <end position="252"/>
    </location>
</feature>
<evidence type="ECO:0000256" key="9">
    <source>
        <dbReference type="ARBA" id="ARBA00023049"/>
    </source>
</evidence>
<evidence type="ECO:0000256" key="1">
    <source>
        <dbReference type="ARBA" id="ARBA00001947"/>
    </source>
</evidence>
<keyword evidence="8 11" id="KW-1133">Transmembrane helix</keyword>
<feature type="transmembrane region" description="Helical" evidence="11">
    <location>
        <begin position="141"/>
        <end position="167"/>
    </location>
</feature>
<dbReference type="Gene3D" id="2.30.42.10">
    <property type="match status" value="1"/>
</dbReference>
<evidence type="ECO:0000313" key="13">
    <source>
        <dbReference type="EMBL" id="OAX52981.1"/>
    </source>
</evidence>
<reference evidence="15" key="1">
    <citation type="submission" date="2016-04" db="EMBL/GenBank/DDBJ databases">
        <authorList>
            <person name="Waterworth S."/>
            <person name="Matcher G."/>
        </authorList>
    </citation>
    <scope>NUCLEOTIDE SEQUENCE [LARGE SCALE GENOMIC DNA]</scope>
    <source>
        <strain evidence="15">RuSp02-3</strain>
    </source>
</reference>
<dbReference type="GO" id="GO:0016020">
    <property type="term" value="C:membrane"/>
    <property type="evidence" value="ECO:0007669"/>
    <property type="project" value="UniProtKB-SubCell"/>
</dbReference>
<evidence type="ECO:0000313" key="14">
    <source>
        <dbReference type="EMBL" id="QPT53080.1"/>
    </source>
</evidence>
<evidence type="ECO:0000256" key="6">
    <source>
        <dbReference type="ARBA" id="ARBA00022801"/>
    </source>
</evidence>
<comment type="cofactor">
    <cofactor evidence="1">
        <name>Zn(2+)</name>
        <dbReference type="ChEBI" id="CHEBI:29105"/>
    </cofactor>
</comment>
<feature type="transmembrane region" description="Helical" evidence="11">
    <location>
        <begin position="431"/>
        <end position="452"/>
    </location>
</feature>
<dbReference type="Proteomes" id="UP000053171">
    <property type="component" value="Unassembled WGS sequence"/>
</dbReference>
<evidence type="ECO:0000259" key="12">
    <source>
        <dbReference type="SMART" id="SM00228"/>
    </source>
</evidence>
<evidence type="ECO:0000256" key="10">
    <source>
        <dbReference type="ARBA" id="ARBA00023136"/>
    </source>
</evidence>
<keyword evidence="10 11" id="KW-0472">Membrane</keyword>
<dbReference type="InterPro" id="IPR008915">
    <property type="entry name" value="Peptidase_M50"/>
</dbReference>
<dbReference type="InterPro" id="IPR041489">
    <property type="entry name" value="PDZ_6"/>
</dbReference>
<name>A0A199NW83_9MICC</name>
<dbReference type="EMBL" id="LJBJ02000001">
    <property type="protein sequence ID" value="OAX52981.1"/>
    <property type="molecule type" value="Genomic_DNA"/>
</dbReference>
<dbReference type="Proteomes" id="UP000594975">
    <property type="component" value="Chromosome"/>
</dbReference>
<dbReference type="AlphaFoldDB" id="A0A199NW83"/>
<keyword evidence="15" id="KW-1185">Reference proteome</keyword>
<keyword evidence="5 11" id="KW-0812">Transmembrane</keyword>
<dbReference type="GO" id="GO:0006508">
    <property type="term" value="P:proteolysis"/>
    <property type="evidence" value="ECO:0007669"/>
    <property type="project" value="UniProtKB-KW"/>
</dbReference>
<dbReference type="CDD" id="cd23081">
    <property type="entry name" value="cpPDZ_EcRseP-like"/>
    <property type="match status" value="1"/>
</dbReference>
<dbReference type="Pfam" id="PF17820">
    <property type="entry name" value="PDZ_6"/>
    <property type="match status" value="1"/>
</dbReference>
<evidence type="ECO:0000256" key="5">
    <source>
        <dbReference type="ARBA" id="ARBA00022692"/>
    </source>
</evidence>
<keyword evidence="9 13" id="KW-0482">Metalloprotease</keyword>
<proteinExistence type="inferred from homology"/>
<evidence type="ECO:0000256" key="11">
    <source>
        <dbReference type="SAM" id="Phobius"/>
    </source>
</evidence>
<dbReference type="InterPro" id="IPR036034">
    <property type="entry name" value="PDZ_sf"/>
</dbReference>
<protein>
    <submittedName>
        <fullName evidence="14">Site-2 protease family protein</fullName>
    </submittedName>
    <submittedName>
        <fullName evidence="13">Zinc metalloprotease</fullName>
    </submittedName>
</protein>
<dbReference type="GO" id="GO:0004222">
    <property type="term" value="F:metalloendopeptidase activity"/>
    <property type="evidence" value="ECO:0007669"/>
    <property type="project" value="InterPro"/>
</dbReference>
<organism evidence="13 15">
    <name type="scientific">Rothia kristinae</name>
    <dbReference type="NCBI Taxonomy" id="37923"/>
    <lineage>
        <taxon>Bacteria</taxon>
        <taxon>Bacillati</taxon>
        <taxon>Actinomycetota</taxon>
        <taxon>Actinomycetes</taxon>
        <taxon>Micrococcales</taxon>
        <taxon>Micrococcaceae</taxon>
        <taxon>Rothia</taxon>
    </lineage>
</organism>
<dbReference type="RefSeq" id="WP_055684405.1">
    <property type="nucleotide sequence ID" value="NZ_CP065738.1"/>
</dbReference>
<dbReference type="GeneID" id="61263162"/>
<evidence type="ECO:0000256" key="8">
    <source>
        <dbReference type="ARBA" id="ARBA00022989"/>
    </source>
</evidence>
<dbReference type="KEGG" id="rkr:I6G21_07170"/>
<dbReference type="CDD" id="cd06163">
    <property type="entry name" value="S2P-M50_PDZ_RseP-like"/>
    <property type="match status" value="1"/>
</dbReference>
<dbReference type="PANTHER" id="PTHR42837">
    <property type="entry name" value="REGULATOR OF SIGMA-E PROTEASE RSEP"/>
    <property type="match status" value="1"/>
</dbReference>
<reference evidence="13" key="2">
    <citation type="submission" date="2016-04" db="EMBL/GenBank/DDBJ databases">
        <authorList>
            <person name="Evans L.H."/>
            <person name="Alamgir A."/>
            <person name="Owens N."/>
            <person name="Weber N.D."/>
            <person name="Virtaneva K."/>
            <person name="Barbian K."/>
            <person name="Babar A."/>
            <person name="Rosenke K."/>
        </authorList>
    </citation>
    <scope>NUCLEOTIDE SEQUENCE [LARGE SCALE GENOMIC DNA]</scope>
    <source>
        <strain evidence="13">RUTW2-3</strain>
    </source>
</reference>
<reference evidence="14 16" key="4">
    <citation type="submission" date="2020-12" db="EMBL/GenBank/DDBJ databases">
        <title>FDA dAtabase for Regulatory Grade micrObial Sequences (FDA-ARGOS): Supporting development and validation of Infectious Disease Dx tests.</title>
        <authorList>
            <person name="Sproer C."/>
            <person name="Gronow S."/>
            <person name="Severitt S."/>
            <person name="Schroder I."/>
            <person name="Tallon L."/>
            <person name="Sadzewicz L."/>
            <person name="Zhao X."/>
            <person name="Boylan J."/>
            <person name="Ott S."/>
            <person name="Bowen H."/>
            <person name="Vavikolanu K."/>
            <person name="Mehta A."/>
            <person name="Aluvathingal J."/>
            <person name="Nadendla S."/>
            <person name="Lowell S."/>
            <person name="Myers T."/>
            <person name="Yan Y."/>
            <person name="Sichtig H."/>
        </authorList>
    </citation>
    <scope>NUCLEOTIDE SEQUENCE [LARGE SCALE GENOMIC DNA]</scope>
    <source>
        <strain evidence="14 16">FDAARGOS_864</strain>
    </source>
</reference>
<evidence type="ECO:0000256" key="3">
    <source>
        <dbReference type="ARBA" id="ARBA00007931"/>
    </source>
</evidence>
<feature type="transmembrane region" description="Helical" evidence="11">
    <location>
        <begin position="12"/>
        <end position="31"/>
    </location>
</feature>
<reference evidence="13 15" key="3">
    <citation type="submission" date="2016-06" db="EMBL/GenBank/DDBJ databases">
        <title>Identification of putative biosynthetic pathways for the production of bioactive secondary metabolites by the marine actinomycete Kocuria kristinae RUTW2-3.</title>
        <authorList>
            <person name="Waterworth S.C."/>
            <person name="Walmsley T.A."/>
            <person name="Matongo T."/>
            <person name="Davies-Coleman M.T."/>
            <person name="Dorrington R.A."/>
        </authorList>
    </citation>
    <scope>NUCLEOTIDE SEQUENCE [LARGE SCALE GENOMIC DNA]</scope>
    <source>
        <strain evidence="15">RuSp02-3</strain>
        <strain evidence="13">RUTW2-3</strain>
    </source>
</reference>
<dbReference type="Pfam" id="PF02163">
    <property type="entry name" value="Peptidase_M50"/>
    <property type="match status" value="1"/>
</dbReference>
<evidence type="ECO:0000256" key="2">
    <source>
        <dbReference type="ARBA" id="ARBA00004141"/>
    </source>
</evidence>
<evidence type="ECO:0000256" key="7">
    <source>
        <dbReference type="ARBA" id="ARBA00022833"/>
    </source>
</evidence>
<accession>A0A199NW83</accession>
<sequence length="461" mass="48626">MDLSTLFSGSWPLFLLGVVLMVLGIAASIALHEIGHLVPAKLFGVRVTQYMIGFGKTLFSRRRGETEYGIKAIPLGGYISMIGMYPPAGADTGADAEAETPSGPRGMLRRMAAEARAVEAEKRQPGDEDRQFHRLPIGKRIIIMLGGPCMNLLIGLVCLSIVVVGFGTAAPTTTVGSVSACVQQVRTSQAEDSGAQTCTDADPQAPAHAAGIRAGDRLISFDGREVTSWDQVSALIREDGGKTVPVVVERDGQRVQLSITPITTQRPVTDAAGVPQRNPDGTLRTREVGFIGVSPVQDLQPGSIRDVPGVVGQTFASIAGVIVKLPVRVWDVGVALFSGQERPADSPMSVVGVGRVAGEVASAQQITDKAKVASLISVLGTLNLSLFAFNLIPLLPLDGGHVAGALWEGIRRGLARLRGKRDPGPFDPLRLMPLTYVVVLAFLGMSVLLIAADLLDPVKAL</sequence>
<gene>
    <name evidence="13" type="ORF">AN277_0201105</name>
    <name evidence="14" type="ORF">I6G21_07170</name>
</gene>
<dbReference type="InterPro" id="IPR001478">
    <property type="entry name" value="PDZ"/>
</dbReference>
<dbReference type="SUPFAM" id="SSF50156">
    <property type="entry name" value="PDZ domain-like"/>
    <property type="match status" value="1"/>
</dbReference>
<keyword evidence="6" id="KW-0378">Hydrolase</keyword>
<evidence type="ECO:0000256" key="4">
    <source>
        <dbReference type="ARBA" id="ARBA00022670"/>
    </source>
</evidence>
<keyword evidence="7" id="KW-0862">Zinc</keyword>
<keyword evidence="4 13" id="KW-0645">Protease</keyword>
<feature type="transmembrane region" description="Helical" evidence="11">
    <location>
        <begin position="386"/>
        <end position="410"/>
    </location>
</feature>
<dbReference type="SMART" id="SM00228">
    <property type="entry name" value="PDZ"/>
    <property type="match status" value="1"/>
</dbReference>
<evidence type="ECO:0000313" key="15">
    <source>
        <dbReference type="Proteomes" id="UP000053171"/>
    </source>
</evidence>
<comment type="subcellular location">
    <subcellularLocation>
        <location evidence="2">Membrane</location>
        <topology evidence="2">Multi-pass membrane protein</topology>
    </subcellularLocation>
</comment>
<dbReference type="EMBL" id="CP065738">
    <property type="protein sequence ID" value="QPT53080.1"/>
    <property type="molecule type" value="Genomic_DNA"/>
</dbReference>